<dbReference type="EMBL" id="BMHP01000002">
    <property type="protein sequence ID" value="GGD64249.1"/>
    <property type="molecule type" value="Genomic_DNA"/>
</dbReference>
<sequence length="305" mass="34585">MSEQGIAGKPQVAVFPKGYIEALSEGRMSLHQWIEEAGTLGADGLEMYPRFFRQWDEAYLNLIKSEAQQQGLQIPMMCSSPDFTHPDAEFRKQQVDHMKHMIQVMAVLGPDDFRSCRVLSGQRRENVSREQGIRWTVESIRELLPAAERHRIHLVMENHYKDGYWTAPEFAQQSDIFLAIADQIESPWFGINYDPSNAVVAGEDPIALLERVKERVLTMHASDRYLMPGHSMSELQQHQSEGYASILVHGVIGRGLNDYPVIFEHLRSAGFQGWISVEDGVNGLEELRDSIAYVKQQIDQSGLGS</sequence>
<evidence type="ECO:0000313" key="3">
    <source>
        <dbReference type="Proteomes" id="UP000612456"/>
    </source>
</evidence>
<dbReference type="PANTHER" id="PTHR12110">
    <property type="entry name" value="HYDROXYPYRUVATE ISOMERASE"/>
    <property type="match status" value="1"/>
</dbReference>
<accession>A0A916YWG5</accession>
<dbReference type="PANTHER" id="PTHR12110:SF41">
    <property type="entry name" value="INOSOSE DEHYDRATASE"/>
    <property type="match status" value="1"/>
</dbReference>
<dbReference type="Pfam" id="PF01261">
    <property type="entry name" value="AP_endonuc_2"/>
    <property type="match status" value="1"/>
</dbReference>
<dbReference type="SUPFAM" id="SSF51658">
    <property type="entry name" value="Xylose isomerase-like"/>
    <property type="match status" value="1"/>
</dbReference>
<feature type="domain" description="Xylose isomerase-like TIM barrel" evidence="1">
    <location>
        <begin position="35"/>
        <end position="295"/>
    </location>
</feature>
<organism evidence="2 3">
    <name type="scientific">Paenibacillus nasutitermitis</name>
    <dbReference type="NCBI Taxonomy" id="1652958"/>
    <lineage>
        <taxon>Bacteria</taxon>
        <taxon>Bacillati</taxon>
        <taxon>Bacillota</taxon>
        <taxon>Bacilli</taxon>
        <taxon>Bacillales</taxon>
        <taxon>Paenibacillaceae</taxon>
        <taxon>Paenibacillus</taxon>
    </lineage>
</organism>
<dbReference type="InterPro" id="IPR013022">
    <property type="entry name" value="Xyl_isomerase-like_TIM-brl"/>
</dbReference>
<dbReference type="Proteomes" id="UP000612456">
    <property type="component" value="Unassembled WGS sequence"/>
</dbReference>
<dbReference type="Gene3D" id="3.20.20.150">
    <property type="entry name" value="Divalent-metal-dependent TIM barrel enzymes"/>
    <property type="match status" value="1"/>
</dbReference>
<proteinExistence type="predicted"/>
<protein>
    <submittedName>
        <fullName evidence="2">Myo-inositol catabolism protein IolH</fullName>
    </submittedName>
</protein>
<reference evidence="2" key="1">
    <citation type="journal article" date="2014" name="Int. J. Syst. Evol. Microbiol.">
        <title>Complete genome sequence of Corynebacterium casei LMG S-19264T (=DSM 44701T), isolated from a smear-ripened cheese.</title>
        <authorList>
            <consortium name="US DOE Joint Genome Institute (JGI-PGF)"/>
            <person name="Walter F."/>
            <person name="Albersmeier A."/>
            <person name="Kalinowski J."/>
            <person name="Ruckert C."/>
        </authorList>
    </citation>
    <scope>NUCLEOTIDE SEQUENCE</scope>
    <source>
        <strain evidence="2">CGMCC 1.15178</strain>
    </source>
</reference>
<gene>
    <name evidence="2" type="ORF">GCM10010911_22470</name>
</gene>
<name>A0A916YWG5_9BACL</name>
<dbReference type="AlphaFoldDB" id="A0A916YWG5"/>
<reference evidence="2" key="2">
    <citation type="submission" date="2020-09" db="EMBL/GenBank/DDBJ databases">
        <authorList>
            <person name="Sun Q."/>
            <person name="Zhou Y."/>
        </authorList>
    </citation>
    <scope>NUCLEOTIDE SEQUENCE</scope>
    <source>
        <strain evidence="2">CGMCC 1.15178</strain>
    </source>
</reference>
<dbReference type="InterPro" id="IPR036237">
    <property type="entry name" value="Xyl_isomerase-like_sf"/>
</dbReference>
<keyword evidence="3" id="KW-1185">Reference proteome</keyword>
<dbReference type="RefSeq" id="WP_188992076.1">
    <property type="nucleotide sequence ID" value="NZ_BMHP01000002.1"/>
</dbReference>
<comment type="caution">
    <text evidence="2">The sequence shown here is derived from an EMBL/GenBank/DDBJ whole genome shotgun (WGS) entry which is preliminary data.</text>
</comment>
<dbReference type="InterPro" id="IPR050312">
    <property type="entry name" value="IolE/XylAMocC-like"/>
</dbReference>
<evidence type="ECO:0000259" key="1">
    <source>
        <dbReference type="Pfam" id="PF01261"/>
    </source>
</evidence>
<evidence type="ECO:0000313" key="2">
    <source>
        <dbReference type="EMBL" id="GGD64249.1"/>
    </source>
</evidence>